<name>A0A8H7KAB0_BIOOC</name>
<reference evidence="2" key="1">
    <citation type="submission" date="2020-10" db="EMBL/GenBank/DDBJ databases">
        <title>High-Quality Genome Resource of Clonostachys rosea strain S41 by Oxford Nanopore Long-Read Sequencing.</title>
        <authorList>
            <person name="Wang H."/>
        </authorList>
    </citation>
    <scope>NUCLEOTIDE SEQUENCE</scope>
    <source>
        <strain evidence="2">S41</strain>
    </source>
</reference>
<evidence type="ECO:0000313" key="2">
    <source>
        <dbReference type="EMBL" id="KAF9746556.1"/>
    </source>
</evidence>
<dbReference type="EMBL" id="JADCTT010000011">
    <property type="protein sequence ID" value="KAF9746556.1"/>
    <property type="molecule type" value="Genomic_DNA"/>
</dbReference>
<evidence type="ECO:0000256" key="1">
    <source>
        <dbReference type="SAM" id="MobiDB-lite"/>
    </source>
</evidence>
<feature type="compositionally biased region" description="Basic and acidic residues" evidence="1">
    <location>
        <begin position="483"/>
        <end position="492"/>
    </location>
</feature>
<proteinExistence type="predicted"/>
<dbReference type="AlphaFoldDB" id="A0A8H7KAB0"/>
<accession>A0A8H7KAB0</accession>
<feature type="compositionally biased region" description="Basic and acidic residues" evidence="1">
    <location>
        <begin position="501"/>
        <end position="535"/>
    </location>
</feature>
<dbReference type="Proteomes" id="UP000616885">
    <property type="component" value="Unassembled WGS sequence"/>
</dbReference>
<protein>
    <submittedName>
        <fullName evidence="2">Uncharacterized protein</fullName>
    </submittedName>
</protein>
<gene>
    <name evidence="2" type="ORF">IM811_003461</name>
</gene>
<sequence length="565" mass="63854">MYWHTDVIRGYRGFLKGAFAASLGPHLLLYCDFASESTVRLLITLSPHLPPQTTVATAQSNAVQNGPHGQSEDLTIYYNDSIDSDNAAAALALLKEVAQRRPAERVIWILEPRQVAWGPSMGKEESDKCKKLLIKYFPDKYKTDYDAFKALLGSRLKEKTLLERQEELRREGQEIPSEDLDLMRKATKPINSHKEQSKKHARLMAWDLAGCLTHWSKENYRSSPAPKVEVLVDYDSLEEIQNPVNLHLHYHEELVSRTNDEIERYNHAVQKEYGEHSKGDPLNQDEKALEKDKESNAVENWYEECISKEQQKDRSLCKAIKAARNVRFMGGSSLRILRQFIEKKVASKVDCYLQAGTQDFSANLFPNQFNIGLNIEAASFVLREYKQFSSFTIVPSATAQSLKYSLVGLQRLGHDCLGKKMLGYNGKVEPKDIAAGKHTIEKDFAEKTASMPDLTTFLCVLKEKELGAFRSYVEVVYSIEKEAESTNDDSRKNGSQNGEPKNGDSNKTKSETSEPERDQNGKIKEGVSLRLKDAEQGIPIYRLPPTKEFTSEEVVKLLDFSGGGD</sequence>
<feature type="region of interest" description="Disordered" evidence="1">
    <location>
        <begin position="483"/>
        <end position="545"/>
    </location>
</feature>
<organism evidence="2 3">
    <name type="scientific">Bionectria ochroleuca</name>
    <name type="common">Gliocladium roseum</name>
    <dbReference type="NCBI Taxonomy" id="29856"/>
    <lineage>
        <taxon>Eukaryota</taxon>
        <taxon>Fungi</taxon>
        <taxon>Dikarya</taxon>
        <taxon>Ascomycota</taxon>
        <taxon>Pezizomycotina</taxon>
        <taxon>Sordariomycetes</taxon>
        <taxon>Hypocreomycetidae</taxon>
        <taxon>Hypocreales</taxon>
        <taxon>Bionectriaceae</taxon>
        <taxon>Clonostachys</taxon>
    </lineage>
</organism>
<evidence type="ECO:0000313" key="3">
    <source>
        <dbReference type="Proteomes" id="UP000616885"/>
    </source>
</evidence>
<comment type="caution">
    <text evidence="2">The sequence shown here is derived from an EMBL/GenBank/DDBJ whole genome shotgun (WGS) entry which is preliminary data.</text>
</comment>